<evidence type="ECO:0000256" key="6">
    <source>
        <dbReference type="ARBA" id="ARBA00023242"/>
    </source>
</evidence>
<dbReference type="InterPro" id="IPR010997">
    <property type="entry name" value="HRDC-like_sf"/>
</dbReference>
<dbReference type="InterPro" id="IPR005574">
    <property type="entry name" value="Rpb4/RPC9"/>
</dbReference>
<feature type="region of interest" description="Disordered" evidence="7">
    <location>
        <begin position="38"/>
        <end position="75"/>
    </location>
</feature>
<keyword evidence="6" id="KW-0539">Nucleus</keyword>
<name>A0A2A9M9Q3_BESBE</name>
<dbReference type="RefSeq" id="XP_029216665.1">
    <property type="nucleotide sequence ID" value="XM_029359998.1"/>
</dbReference>
<keyword evidence="4 8" id="KW-0240">DNA-directed RNA polymerase</keyword>
<dbReference type="KEGG" id="bbes:BESB_012680"/>
<evidence type="ECO:0000313" key="9">
    <source>
        <dbReference type="Proteomes" id="UP000224006"/>
    </source>
</evidence>
<dbReference type="InterPro" id="IPR038324">
    <property type="entry name" value="Rpb4/RPC9_sf"/>
</dbReference>
<dbReference type="GeneID" id="40306330"/>
<comment type="similarity">
    <text evidence="2">Belongs to the eukaryotic RPC9 RNA polymerase subunit family.</text>
</comment>
<dbReference type="Pfam" id="PF03874">
    <property type="entry name" value="RNA_pol_Rpb4"/>
    <property type="match status" value="1"/>
</dbReference>
<feature type="compositionally biased region" description="Polar residues" evidence="7">
    <location>
        <begin position="384"/>
        <end position="395"/>
    </location>
</feature>
<dbReference type="EMBL" id="NWUJ01000010">
    <property type="protein sequence ID" value="PFH32656.1"/>
    <property type="molecule type" value="Genomic_DNA"/>
</dbReference>
<evidence type="ECO:0000256" key="7">
    <source>
        <dbReference type="SAM" id="MobiDB-lite"/>
    </source>
</evidence>
<accession>A0A2A9M9Q3</accession>
<organism evidence="8 9">
    <name type="scientific">Besnoitia besnoiti</name>
    <name type="common">Apicomplexan protozoan</name>
    <dbReference type="NCBI Taxonomy" id="94643"/>
    <lineage>
        <taxon>Eukaryota</taxon>
        <taxon>Sar</taxon>
        <taxon>Alveolata</taxon>
        <taxon>Apicomplexa</taxon>
        <taxon>Conoidasida</taxon>
        <taxon>Coccidia</taxon>
        <taxon>Eucoccidiorida</taxon>
        <taxon>Eimeriorina</taxon>
        <taxon>Sarcocystidae</taxon>
        <taxon>Besnoitia</taxon>
    </lineage>
</organism>
<protein>
    <recommendedName>
        <fullName evidence="3">DNA-directed RNA polymerase III subunit RPC9</fullName>
    </recommendedName>
</protein>
<feature type="compositionally biased region" description="Basic and acidic residues" evidence="7">
    <location>
        <begin position="45"/>
        <end position="56"/>
    </location>
</feature>
<dbReference type="Gene3D" id="1.20.1250.40">
    <property type="match status" value="1"/>
</dbReference>
<comment type="subcellular location">
    <subcellularLocation>
        <location evidence="1">Nucleus</location>
    </subcellularLocation>
</comment>
<feature type="region of interest" description="Disordered" evidence="7">
    <location>
        <begin position="383"/>
        <end position="454"/>
    </location>
</feature>
<evidence type="ECO:0000256" key="3">
    <source>
        <dbReference type="ARBA" id="ARBA00016672"/>
    </source>
</evidence>
<keyword evidence="9" id="KW-1185">Reference proteome</keyword>
<dbReference type="InterPro" id="IPR038846">
    <property type="entry name" value="RPC9"/>
</dbReference>
<feature type="compositionally biased region" description="Acidic residues" evidence="7">
    <location>
        <begin position="308"/>
        <end position="318"/>
    </location>
</feature>
<dbReference type="SUPFAM" id="SSF47819">
    <property type="entry name" value="HRDC-like"/>
    <property type="match status" value="1"/>
</dbReference>
<feature type="compositionally biased region" description="Low complexity" evidence="7">
    <location>
        <begin position="58"/>
        <end position="75"/>
    </location>
</feature>
<evidence type="ECO:0000256" key="2">
    <source>
        <dbReference type="ARBA" id="ARBA00006898"/>
    </source>
</evidence>
<evidence type="ECO:0000256" key="5">
    <source>
        <dbReference type="ARBA" id="ARBA00023163"/>
    </source>
</evidence>
<gene>
    <name evidence="8" type="ORF">BESB_012680</name>
</gene>
<dbReference type="GO" id="GO:0000166">
    <property type="term" value="F:nucleotide binding"/>
    <property type="evidence" value="ECO:0007669"/>
    <property type="project" value="InterPro"/>
</dbReference>
<dbReference type="Proteomes" id="UP000224006">
    <property type="component" value="Chromosome IX"/>
</dbReference>
<dbReference type="AlphaFoldDB" id="A0A2A9M9Q3"/>
<reference evidence="8 9" key="1">
    <citation type="submission" date="2017-09" db="EMBL/GenBank/DDBJ databases">
        <title>Genome sequencing of Besnoitia besnoiti strain Bb-Ger1.</title>
        <authorList>
            <person name="Schares G."/>
            <person name="Venepally P."/>
            <person name="Lorenzi H.A."/>
        </authorList>
    </citation>
    <scope>NUCLEOTIDE SEQUENCE [LARGE SCALE GENOMIC DNA]</scope>
    <source>
        <strain evidence="8 9">Bb-Ger1</strain>
    </source>
</reference>
<dbReference type="GO" id="GO:0005666">
    <property type="term" value="C:RNA polymerase III complex"/>
    <property type="evidence" value="ECO:0007669"/>
    <property type="project" value="InterPro"/>
</dbReference>
<feature type="region of interest" description="Disordered" evidence="7">
    <location>
        <begin position="299"/>
        <end position="334"/>
    </location>
</feature>
<proteinExistence type="inferred from homology"/>
<dbReference type="VEuPathDB" id="ToxoDB:BESB_012680"/>
<feature type="region of interest" description="Disordered" evidence="7">
    <location>
        <begin position="111"/>
        <end position="172"/>
    </location>
</feature>
<comment type="caution">
    <text evidence="8">The sequence shown here is derived from an EMBL/GenBank/DDBJ whole genome shotgun (WGS) entry which is preliminary data.</text>
</comment>
<dbReference type="OrthoDB" id="331759at2759"/>
<evidence type="ECO:0000313" key="8">
    <source>
        <dbReference type="EMBL" id="PFH32656.1"/>
    </source>
</evidence>
<evidence type="ECO:0000256" key="4">
    <source>
        <dbReference type="ARBA" id="ARBA00022478"/>
    </source>
</evidence>
<feature type="compositionally biased region" description="Low complexity" evidence="7">
    <location>
        <begin position="159"/>
        <end position="172"/>
    </location>
</feature>
<feature type="compositionally biased region" description="Basic residues" evidence="7">
    <location>
        <begin position="432"/>
        <end position="444"/>
    </location>
</feature>
<dbReference type="PANTHER" id="PTHR15561">
    <property type="entry name" value="CALCITONIN GENE-RELATED PEPTIDE-RECEPTOR COMPONENT PROTEIN"/>
    <property type="match status" value="1"/>
</dbReference>
<dbReference type="PANTHER" id="PTHR15561:SF0">
    <property type="entry name" value="DNA-DIRECTED RNA POLYMERASE III SUBUNIT RPC9"/>
    <property type="match status" value="1"/>
</dbReference>
<dbReference type="GO" id="GO:0006384">
    <property type="term" value="P:transcription initiation at RNA polymerase III promoter"/>
    <property type="evidence" value="ECO:0007669"/>
    <property type="project" value="InterPro"/>
</dbReference>
<sequence length="454" mass="47078">MHVADPCAGVLTNLEVLALLRQQQRRLPSLQSLLLNHSSSSNTHAARESAPGDREGVSGATSAARADPAASDAPSVLRPEAVKTYLHQHMLNYTLQEYIQATCPYLSLLDTGPPQRLSSDKSPRGQRPRPGAGVQQKKPARAGDDKSHLQPGAEGPAGGRLSRSGSAAGGVAAPGATRGLQKLLGRRFFTCVGPCLEVLSLRYGLYQGELLQLLNLGASRPVEIYAMVEECAVRLSENDVNEILSVIQHYLVDHKTNPLPYALPVPAASRQASNPASPPLSYAYATGMLGSSGASAAAASSAPSANADGDDCEMEDSADSSAARSLGPDVGAHGASHAQSAFSAAASLSPRLLAATTGRGACEAPRSSLSGEPRTFLDALADSSEGSARLVSTSDYWDGAEAAPGADGEGEEREPQRGRKASKRASSSGRASRTRATRGSRKRGVSAGEAERAP</sequence>
<evidence type="ECO:0000256" key="1">
    <source>
        <dbReference type="ARBA" id="ARBA00004123"/>
    </source>
</evidence>
<keyword evidence="5" id="KW-0804">Transcription</keyword>